<dbReference type="EMBL" id="CM001223">
    <property type="protein sequence ID" value="AES77392.1"/>
    <property type="molecule type" value="Genomic_DNA"/>
</dbReference>
<dbReference type="HOGENOM" id="CLU_2691522_0_0_1"/>
<dbReference type="PaxDb" id="3880-AES77392"/>
<sequence length="74" mass="8279">MDTLIIEYIEQGKLPTDTIEARFVKKRASKHTFIVARLFHKGFSTPLLVLCGLVNARTPTPMFSRSLASQGSLE</sequence>
<organism evidence="1 3">
    <name type="scientific">Medicago truncatula</name>
    <name type="common">Barrel medic</name>
    <name type="synonym">Medicago tribuloides</name>
    <dbReference type="NCBI Taxonomy" id="3880"/>
    <lineage>
        <taxon>Eukaryota</taxon>
        <taxon>Viridiplantae</taxon>
        <taxon>Streptophyta</taxon>
        <taxon>Embryophyta</taxon>
        <taxon>Tracheophyta</taxon>
        <taxon>Spermatophyta</taxon>
        <taxon>Magnoliopsida</taxon>
        <taxon>eudicotyledons</taxon>
        <taxon>Gunneridae</taxon>
        <taxon>Pentapetalae</taxon>
        <taxon>rosids</taxon>
        <taxon>fabids</taxon>
        <taxon>Fabales</taxon>
        <taxon>Fabaceae</taxon>
        <taxon>Papilionoideae</taxon>
        <taxon>50 kb inversion clade</taxon>
        <taxon>NPAAA clade</taxon>
        <taxon>Hologalegina</taxon>
        <taxon>IRL clade</taxon>
        <taxon>Trifolieae</taxon>
        <taxon>Medicago</taxon>
    </lineage>
</organism>
<reference evidence="2" key="3">
    <citation type="submission" date="2015-04" db="UniProtKB">
        <authorList>
            <consortium name="EnsemblPlants"/>
        </authorList>
    </citation>
    <scope>IDENTIFICATION</scope>
    <source>
        <strain evidence="2">cv. Jemalong A17</strain>
    </source>
</reference>
<accession>G7KZY0</accession>
<keyword evidence="3" id="KW-1185">Reference proteome</keyword>
<evidence type="ECO:0000313" key="2">
    <source>
        <dbReference type="EnsemblPlants" id="AES77392"/>
    </source>
</evidence>
<evidence type="ECO:0000313" key="3">
    <source>
        <dbReference type="Proteomes" id="UP000002051"/>
    </source>
</evidence>
<evidence type="ECO:0000313" key="1">
    <source>
        <dbReference type="EMBL" id="AES77392.1"/>
    </source>
</evidence>
<proteinExistence type="predicted"/>
<name>G7KZY0_MEDTR</name>
<dbReference type="Proteomes" id="UP000002051">
    <property type="component" value="Unassembled WGS sequence"/>
</dbReference>
<gene>
    <name evidence="1" type="ordered locus">MTR_7g010070</name>
</gene>
<protein>
    <submittedName>
        <fullName evidence="1 2">Uncharacterized protein</fullName>
    </submittedName>
</protein>
<reference evidence="1 3" key="1">
    <citation type="journal article" date="2011" name="Nature">
        <title>The Medicago genome provides insight into the evolution of rhizobial symbioses.</title>
        <authorList>
            <person name="Young N.D."/>
            <person name="Debelle F."/>
            <person name="Oldroyd G.E."/>
            <person name="Geurts R."/>
            <person name="Cannon S.B."/>
            <person name="Udvardi M.K."/>
            <person name="Benedito V.A."/>
            <person name="Mayer K.F."/>
            <person name="Gouzy J."/>
            <person name="Schoof H."/>
            <person name="Van de Peer Y."/>
            <person name="Proost S."/>
            <person name="Cook D.R."/>
            <person name="Meyers B.C."/>
            <person name="Spannagl M."/>
            <person name="Cheung F."/>
            <person name="De Mita S."/>
            <person name="Krishnakumar V."/>
            <person name="Gundlach H."/>
            <person name="Zhou S."/>
            <person name="Mudge J."/>
            <person name="Bharti A.K."/>
            <person name="Murray J.D."/>
            <person name="Naoumkina M.A."/>
            <person name="Rosen B."/>
            <person name="Silverstein K.A."/>
            <person name="Tang H."/>
            <person name="Rombauts S."/>
            <person name="Zhao P.X."/>
            <person name="Zhou P."/>
            <person name="Barbe V."/>
            <person name="Bardou P."/>
            <person name="Bechner M."/>
            <person name="Bellec A."/>
            <person name="Berger A."/>
            <person name="Berges H."/>
            <person name="Bidwell S."/>
            <person name="Bisseling T."/>
            <person name="Choisne N."/>
            <person name="Couloux A."/>
            <person name="Denny R."/>
            <person name="Deshpande S."/>
            <person name="Dai X."/>
            <person name="Doyle J.J."/>
            <person name="Dudez A.M."/>
            <person name="Farmer A.D."/>
            <person name="Fouteau S."/>
            <person name="Franken C."/>
            <person name="Gibelin C."/>
            <person name="Gish J."/>
            <person name="Goldstein S."/>
            <person name="Gonzalez A.J."/>
            <person name="Green P.J."/>
            <person name="Hallab A."/>
            <person name="Hartog M."/>
            <person name="Hua A."/>
            <person name="Humphray S.J."/>
            <person name="Jeong D.H."/>
            <person name="Jing Y."/>
            <person name="Jocker A."/>
            <person name="Kenton S.M."/>
            <person name="Kim D.J."/>
            <person name="Klee K."/>
            <person name="Lai H."/>
            <person name="Lang C."/>
            <person name="Lin S."/>
            <person name="Macmil S.L."/>
            <person name="Magdelenat G."/>
            <person name="Matthews L."/>
            <person name="McCorrison J."/>
            <person name="Monaghan E.L."/>
            <person name="Mun J.H."/>
            <person name="Najar F.Z."/>
            <person name="Nicholson C."/>
            <person name="Noirot C."/>
            <person name="O'Bleness M."/>
            <person name="Paule C.R."/>
            <person name="Poulain J."/>
            <person name="Prion F."/>
            <person name="Qin B."/>
            <person name="Qu C."/>
            <person name="Retzel E.F."/>
            <person name="Riddle C."/>
            <person name="Sallet E."/>
            <person name="Samain S."/>
            <person name="Samson N."/>
            <person name="Sanders I."/>
            <person name="Saurat O."/>
            <person name="Scarpelli C."/>
            <person name="Schiex T."/>
            <person name="Segurens B."/>
            <person name="Severin A.J."/>
            <person name="Sherrier D.J."/>
            <person name="Shi R."/>
            <person name="Sims S."/>
            <person name="Singer S.R."/>
            <person name="Sinharoy S."/>
            <person name="Sterck L."/>
            <person name="Viollet A."/>
            <person name="Wang B.B."/>
            <person name="Wang K."/>
            <person name="Wang M."/>
            <person name="Wang X."/>
            <person name="Warfsmann J."/>
            <person name="Weissenbach J."/>
            <person name="White D.D."/>
            <person name="White J.D."/>
            <person name="Wiley G.B."/>
            <person name="Wincker P."/>
            <person name="Xing Y."/>
            <person name="Yang L."/>
            <person name="Yao Z."/>
            <person name="Ying F."/>
            <person name="Zhai J."/>
            <person name="Zhou L."/>
            <person name="Zuber A."/>
            <person name="Denarie J."/>
            <person name="Dixon R.A."/>
            <person name="May G.D."/>
            <person name="Schwartz D.C."/>
            <person name="Rogers J."/>
            <person name="Quetier F."/>
            <person name="Town C.D."/>
            <person name="Roe B.A."/>
        </authorList>
    </citation>
    <scope>NUCLEOTIDE SEQUENCE [LARGE SCALE GENOMIC DNA]</scope>
    <source>
        <strain evidence="1">A17</strain>
        <strain evidence="2 3">cv. Jemalong A17</strain>
    </source>
</reference>
<dbReference type="EnsemblPlants" id="AES77392">
    <property type="protein sequence ID" value="AES77392"/>
    <property type="gene ID" value="MTR_7g010070"/>
</dbReference>
<dbReference type="AlphaFoldDB" id="G7KZY0"/>
<reference evidence="1 3" key="2">
    <citation type="journal article" date="2014" name="BMC Genomics">
        <title>An improved genome release (version Mt4.0) for the model legume Medicago truncatula.</title>
        <authorList>
            <person name="Tang H."/>
            <person name="Krishnakumar V."/>
            <person name="Bidwell S."/>
            <person name="Rosen B."/>
            <person name="Chan A."/>
            <person name="Zhou S."/>
            <person name="Gentzbittel L."/>
            <person name="Childs K.L."/>
            <person name="Yandell M."/>
            <person name="Gundlach H."/>
            <person name="Mayer K.F."/>
            <person name="Schwartz D.C."/>
            <person name="Town C.D."/>
        </authorList>
    </citation>
    <scope>GENOME REANNOTATION</scope>
    <source>
        <strain evidence="2 3">cv. Jemalong A17</strain>
    </source>
</reference>